<evidence type="ECO:0000256" key="2">
    <source>
        <dbReference type="ARBA" id="ARBA00022741"/>
    </source>
</evidence>
<evidence type="ECO:0000256" key="7">
    <source>
        <dbReference type="RuleBase" id="RU000304"/>
    </source>
</evidence>
<keyword evidence="1" id="KW-0808">Transferase</keyword>
<dbReference type="GO" id="GO:0004694">
    <property type="term" value="F:eukaryotic translation initiation factor 2alpha kinase activity"/>
    <property type="evidence" value="ECO:0007669"/>
    <property type="project" value="TreeGrafter"/>
</dbReference>
<dbReference type="Pfam" id="PF00069">
    <property type="entry name" value="Pkinase"/>
    <property type="match status" value="1"/>
</dbReference>
<dbReference type="GO" id="GO:0005634">
    <property type="term" value="C:nucleus"/>
    <property type="evidence" value="ECO:0007669"/>
    <property type="project" value="TreeGrafter"/>
</dbReference>
<dbReference type="InterPro" id="IPR017441">
    <property type="entry name" value="Protein_kinase_ATP_BS"/>
</dbReference>
<dbReference type="EMBL" id="BTRK01000002">
    <property type="protein sequence ID" value="GMR39282.1"/>
    <property type="molecule type" value="Genomic_DNA"/>
</dbReference>
<sequence length="498" mass="56914">MAKTKKHVLTVVKKELLPESTNIIQTDDGTLYYCKYTPPVRLYVQWQGKEIEATLPVESIDSHGSQGKVVYFTSQQKMYKAVFSPSDGITISYLRELAEGENHHRGAISSIMKAGKRYVCPMWEEPKKHGVVKDLSEEELKGLRWRGVHRSKDLFVLRNKKMSEPTGHKYGENAIIIESSIESPVQLHAEDSSQFIHVHFKSNELHILNTKTAEFRPTVQFDANLRIVSIAGVFNGKISLKCLIDKELCVVTAKLPVGYFGNTWSADDELKITRRFGEEKQLEIPNGFDSRFIKDFEVTRILGSGGFGVVFEVVHKLSNWKYAVKRVSVEKGREEAANKEIKTTVKLSYHTGIVRYDYAWKEVPPPDWQSNADSILLNNIGYSKDIYALTLPKFTSFLYILMESCNYSLEYWLNTHRDESSRHLPRIKSSFKQIVAAVAYIHQMDFIHRDLKPANILFFAEGWLKVCDMGISAVRSIDGKTDFTRTSIGSKMYMSPEQ</sequence>
<name>A0AAN4ZJJ1_9BILA</name>
<evidence type="ECO:0000259" key="8">
    <source>
        <dbReference type="PROSITE" id="PS50011"/>
    </source>
</evidence>
<keyword evidence="10" id="KW-1185">Reference proteome</keyword>
<dbReference type="AlphaFoldDB" id="A0AAN4ZJJ1"/>
<dbReference type="PROSITE" id="PS00107">
    <property type="entry name" value="PROTEIN_KINASE_ATP"/>
    <property type="match status" value="1"/>
</dbReference>
<comment type="caution">
    <text evidence="9">The sequence shown here is derived from an EMBL/GenBank/DDBJ whole genome shotgun (WGS) entry which is preliminary data.</text>
</comment>
<dbReference type="InterPro" id="IPR050339">
    <property type="entry name" value="CC_SR_Kinase"/>
</dbReference>
<comment type="similarity">
    <text evidence="5">Belongs to the protein kinase superfamily. Ser/Thr protein kinase family. GCN2 subfamily.</text>
</comment>
<reference evidence="10" key="1">
    <citation type="submission" date="2022-10" db="EMBL/GenBank/DDBJ databases">
        <title>Genome assembly of Pristionchus species.</title>
        <authorList>
            <person name="Yoshida K."/>
            <person name="Sommer R.J."/>
        </authorList>
    </citation>
    <scope>NUCLEOTIDE SEQUENCE [LARGE SCALE GENOMIC DNA]</scope>
    <source>
        <strain evidence="10">RS5460</strain>
    </source>
</reference>
<keyword evidence="7" id="KW-0723">Serine/threonine-protein kinase</keyword>
<dbReference type="GO" id="GO:0005524">
    <property type="term" value="F:ATP binding"/>
    <property type="evidence" value="ECO:0007669"/>
    <property type="project" value="UniProtKB-UniRule"/>
</dbReference>
<keyword evidence="3" id="KW-0418">Kinase</keyword>
<dbReference type="SMART" id="SM00220">
    <property type="entry name" value="S_TKc"/>
    <property type="match status" value="1"/>
</dbReference>
<feature type="domain" description="Protein kinase" evidence="8">
    <location>
        <begin position="296"/>
        <end position="498"/>
    </location>
</feature>
<dbReference type="Gene3D" id="3.30.200.20">
    <property type="entry name" value="Phosphorylase Kinase, domain 1"/>
    <property type="match status" value="1"/>
</dbReference>
<evidence type="ECO:0000256" key="3">
    <source>
        <dbReference type="ARBA" id="ARBA00022777"/>
    </source>
</evidence>
<dbReference type="Proteomes" id="UP001328107">
    <property type="component" value="Unassembled WGS sequence"/>
</dbReference>
<evidence type="ECO:0000313" key="10">
    <source>
        <dbReference type="Proteomes" id="UP001328107"/>
    </source>
</evidence>
<feature type="binding site" evidence="6">
    <location>
        <position position="325"/>
    </location>
    <ligand>
        <name>ATP</name>
        <dbReference type="ChEBI" id="CHEBI:30616"/>
    </ligand>
</feature>
<dbReference type="InterPro" id="IPR008271">
    <property type="entry name" value="Ser/Thr_kinase_AS"/>
</dbReference>
<dbReference type="Gene3D" id="1.10.510.10">
    <property type="entry name" value="Transferase(Phosphotransferase) domain 1"/>
    <property type="match status" value="1"/>
</dbReference>
<evidence type="ECO:0000256" key="5">
    <source>
        <dbReference type="ARBA" id="ARBA00037982"/>
    </source>
</evidence>
<dbReference type="PANTHER" id="PTHR11042:SF91">
    <property type="entry name" value="EUKARYOTIC TRANSLATION INITIATION FACTOR 2-ALPHA KINASE"/>
    <property type="match status" value="1"/>
</dbReference>
<dbReference type="GO" id="GO:0005737">
    <property type="term" value="C:cytoplasm"/>
    <property type="evidence" value="ECO:0007669"/>
    <property type="project" value="TreeGrafter"/>
</dbReference>
<dbReference type="SUPFAM" id="SSF56112">
    <property type="entry name" value="Protein kinase-like (PK-like)"/>
    <property type="match status" value="1"/>
</dbReference>
<dbReference type="PANTHER" id="PTHR11042">
    <property type="entry name" value="EUKARYOTIC TRANSLATION INITIATION FACTOR 2-ALPHA KINASE EIF2-ALPHA KINASE -RELATED"/>
    <property type="match status" value="1"/>
</dbReference>
<gene>
    <name evidence="9" type="ORF">PMAYCL1PPCAC_09477</name>
</gene>
<accession>A0AAN4ZJJ1</accession>
<protein>
    <recommendedName>
        <fullName evidence="8">Protein kinase domain-containing protein</fullName>
    </recommendedName>
</protein>
<keyword evidence="4 6" id="KW-0067">ATP-binding</keyword>
<dbReference type="InterPro" id="IPR011009">
    <property type="entry name" value="Kinase-like_dom_sf"/>
</dbReference>
<proteinExistence type="inferred from homology"/>
<organism evidence="9 10">
    <name type="scientific">Pristionchus mayeri</name>
    <dbReference type="NCBI Taxonomy" id="1317129"/>
    <lineage>
        <taxon>Eukaryota</taxon>
        <taxon>Metazoa</taxon>
        <taxon>Ecdysozoa</taxon>
        <taxon>Nematoda</taxon>
        <taxon>Chromadorea</taxon>
        <taxon>Rhabditida</taxon>
        <taxon>Rhabditina</taxon>
        <taxon>Diplogasteromorpha</taxon>
        <taxon>Diplogasteroidea</taxon>
        <taxon>Neodiplogasteridae</taxon>
        <taxon>Pristionchus</taxon>
    </lineage>
</organism>
<feature type="non-terminal residue" evidence="9">
    <location>
        <position position="498"/>
    </location>
</feature>
<evidence type="ECO:0000256" key="4">
    <source>
        <dbReference type="ARBA" id="ARBA00022840"/>
    </source>
</evidence>
<evidence type="ECO:0000256" key="6">
    <source>
        <dbReference type="PROSITE-ProRule" id="PRU10141"/>
    </source>
</evidence>
<dbReference type="PROSITE" id="PS00108">
    <property type="entry name" value="PROTEIN_KINASE_ST"/>
    <property type="match status" value="1"/>
</dbReference>
<evidence type="ECO:0000313" key="9">
    <source>
        <dbReference type="EMBL" id="GMR39282.1"/>
    </source>
</evidence>
<evidence type="ECO:0000256" key="1">
    <source>
        <dbReference type="ARBA" id="ARBA00022679"/>
    </source>
</evidence>
<dbReference type="PROSITE" id="PS50011">
    <property type="entry name" value="PROTEIN_KINASE_DOM"/>
    <property type="match status" value="1"/>
</dbReference>
<dbReference type="InterPro" id="IPR000719">
    <property type="entry name" value="Prot_kinase_dom"/>
</dbReference>
<keyword evidence="2 6" id="KW-0547">Nucleotide-binding</keyword>